<dbReference type="Gramene" id="RZC80014">
    <property type="protein sequence ID" value="RZC80014"/>
    <property type="gene ID" value="C5167_042600"/>
</dbReference>
<dbReference type="AlphaFoldDB" id="A0A4Y7L390"/>
<evidence type="ECO:0000313" key="4">
    <source>
        <dbReference type="Proteomes" id="UP000316621"/>
    </source>
</evidence>
<proteinExistence type="predicted"/>
<gene>
    <name evidence="3" type="ORF">C5167_042600</name>
</gene>
<evidence type="ECO:0000313" key="3">
    <source>
        <dbReference type="EMBL" id="RZC80014.1"/>
    </source>
</evidence>
<feature type="domain" description="F-box" evidence="2">
    <location>
        <begin position="72"/>
        <end position="104"/>
    </location>
</feature>
<evidence type="ECO:0000259" key="2">
    <source>
        <dbReference type="Pfam" id="PF00646"/>
    </source>
</evidence>
<evidence type="ECO:0000256" key="1">
    <source>
        <dbReference type="SAM" id="MobiDB-lite"/>
    </source>
</evidence>
<sequence>MVGKMPGKMHPRASQKFLCFFPSAIKALFISSSSSGSNMNQVKEKSSKHSRKHVPVVQQVSAIPAQIADHEVILKTVLEKLPMKDILAYKTVSRKFSSIIRERVFRPAFLKPKGLILTYKQHNKVYLPLSSVPAKPKNILGPNYDIIQESNGLMLCIPVKDWNECLPGLCVVNTKTGTKVFPSSEAAREGNGNGNAKKSNRTILEGKPLHHLDIAPSNKILKKPGVYWNKSVNWLNTDGSVVFYKIDRKKLSSVASPLASPLVIGQSYTNGYFDQSRGDLILVKISISSGMLQISPALGFRGSIFKVLLADIREDLKSAYVVSQGSRVYLVHHGKTFIKDLGVQLQHDETFDTFKYIDTIPDCS</sequence>
<name>A0A4Y7L390_PAPSO</name>
<reference evidence="3 4" key="1">
    <citation type="journal article" date="2018" name="Science">
        <title>The opium poppy genome and morphinan production.</title>
        <authorList>
            <person name="Guo L."/>
            <person name="Winzer T."/>
            <person name="Yang X."/>
            <person name="Li Y."/>
            <person name="Ning Z."/>
            <person name="He Z."/>
            <person name="Teodor R."/>
            <person name="Lu Y."/>
            <person name="Bowser T.A."/>
            <person name="Graham I.A."/>
            <person name="Ye K."/>
        </authorList>
    </citation>
    <scope>NUCLEOTIDE SEQUENCE [LARGE SCALE GENOMIC DNA]</scope>
    <source>
        <strain evidence="4">cv. HN1</strain>
        <tissue evidence="3">Leaves</tissue>
    </source>
</reference>
<dbReference type="EMBL" id="CM010724">
    <property type="protein sequence ID" value="RZC80014.1"/>
    <property type="molecule type" value="Genomic_DNA"/>
</dbReference>
<feature type="region of interest" description="Disordered" evidence="1">
    <location>
        <begin position="34"/>
        <end position="53"/>
    </location>
</feature>
<organism evidence="3 4">
    <name type="scientific">Papaver somniferum</name>
    <name type="common">Opium poppy</name>
    <dbReference type="NCBI Taxonomy" id="3469"/>
    <lineage>
        <taxon>Eukaryota</taxon>
        <taxon>Viridiplantae</taxon>
        <taxon>Streptophyta</taxon>
        <taxon>Embryophyta</taxon>
        <taxon>Tracheophyta</taxon>
        <taxon>Spermatophyta</taxon>
        <taxon>Magnoliopsida</taxon>
        <taxon>Ranunculales</taxon>
        <taxon>Papaveraceae</taxon>
        <taxon>Papaveroideae</taxon>
        <taxon>Papaver</taxon>
    </lineage>
</organism>
<accession>A0A4Y7L390</accession>
<dbReference type="Proteomes" id="UP000316621">
    <property type="component" value="Chromosome 10"/>
</dbReference>
<dbReference type="InterPro" id="IPR001810">
    <property type="entry name" value="F-box_dom"/>
</dbReference>
<dbReference type="Pfam" id="PF00646">
    <property type="entry name" value="F-box"/>
    <property type="match status" value="1"/>
</dbReference>
<keyword evidence="4" id="KW-1185">Reference proteome</keyword>
<protein>
    <recommendedName>
        <fullName evidence="2">F-box domain-containing protein</fullName>
    </recommendedName>
</protein>